<dbReference type="Gene3D" id="3.40.50.300">
    <property type="entry name" value="P-loop containing nucleotide triphosphate hydrolases"/>
    <property type="match status" value="1"/>
</dbReference>
<dbReference type="BioCyc" id="RHOM585394:G1H02-2125-MONOMER"/>
<reference evidence="1 2" key="1">
    <citation type="journal article" date="2015" name="Genome Announc.">
        <title>Complete genome sequence of the human gut symbiont Roseburia hominis.</title>
        <authorList>
            <person name="Travis A.J."/>
            <person name="Kelly D."/>
            <person name="Flint H.J."/>
            <person name="Aminov R.I."/>
        </authorList>
    </citation>
    <scope>NUCLEOTIDE SEQUENCE [LARGE SCALE GENOMIC DNA]</scope>
    <source>
        <strain evidence="2">DSM 16839 / JCM 17582 / NCIMB 14029 / A2-183</strain>
    </source>
</reference>
<dbReference type="OrthoDB" id="9774907at2"/>
<evidence type="ECO:0000313" key="2">
    <source>
        <dbReference type="Proteomes" id="UP000008178"/>
    </source>
</evidence>
<dbReference type="InterPro" id="IPR027417">
    <property type="entry name" value="P-loop_NTPase"/>
</dbReference>
<dbReference type="GeneID" id="93723893"/>
<dbReference type="Proteomes" id="UP000008178">
    <property type="component" value="Chromosome"/>
</dbReference>
<keyword evidence="2" id="KW-1185">Reference proteome</keyword>
<dbReference type="eggNOG" id="COG1672">
    <property type="taxonomic scope" value="Bacteria"/>
</dbReference>
<dbReference type="AlphaFoldDB" id="G2T3V0"/>
<dbReference type="SUPFAM" id="SSF52540">
    <property type="entry name" value="P-loop containing nucleoside triphosphate hydrolases"/>
    <property type="match status" value="2"/>
</dbReference>
<organism evidence="1 2">
    <name type="scientific">Roseburia hominis (strain DSM 16839 / JCM 17582 / NCIMB 14029 / A2-183)</name>
    <dbReference type="NCBI Taxonomy" id="585394"/>
    <lineage>
        <taxon>Bacteria</taxon>
        <taxon>Bacillati</taxon>
        <taxon>Bacillota</taxon>
        <taxon>Clostridia</taxon>
        <taxon>Lachnospirales</taxon>
        <taxon>Lachnospiraceae</taxon>
        <taxon>Roseburia</taxon>
    </lineage>
</organism>
<dbReference type="RefSeq" id="WP_014080257.1">
    <property type="nucleotide sequence ID" value="NC_015977.1"/>
</dbReference>
<dbReference type="HOGENOM" id="CLU_431403_0_0_9"/>
<dbReference type="KEGG" id="rho:RHOM_10640"/>
<evidence type="ECO:0000313" key="1">
    <source>
        <dbReference type="EMBL" id="AEN97237.1"/>
    </source>
</evidence>
<gene>
    <name evidence="1" type="ordered locus">RHOM_10640</name>
</gene>
<name>G2T3V0_ROSHA</name>
<proteinExistence type="predicted"/>
<protein>
    <submittedName>
        <fullName evidence="1">Uncharacterized protein</fullName>
    </submittedName>
</protein>
<dbReference type="EMBL" id="CP003040">
    <property type="protein sequence ID" value="AEN97237.1"/>
    <property type="molecule type" value="Genomic_DNA"/>
</dbReference>
<accession>G2T3V0</accession>
<sequence length="634" mass="72961">MGELYIERKEVSQILRKKVFFVEEGDYGKCYSLIGPNGIGKTTLIRHLSDELERAAKPHTYYFNTVLEAGTSFWQFWTVLILKFSDTIGEEELRDAPVPNDRLVEKILKSYQFFEENIGHQDDVVFKMNATRELSSLFEYYTKLGIRMILTIDEFDRAQAIFKDGQFFQRLFGLTPKGANRLNLSIITISRRSVSTIAHHMQEGSNFQDAFPALALKGFSNEELEEYFNFYRDMPCGLLEEKERQQILCLCGRSPGLLMQMRDEIENLDGSPVDIGWIFRERGAFIKTAYERMCTLMRTEYVNQSKTRSSMGIFIEKFIGPAYSEKLNEWVEKLYDYGFVTRVEKSEKNVFELAGLTDYRDKGELVYEPISPYFVDFVKDFAVLDELDSLAAMLEQTERSIRDVLMRALSKEYSEEWETVLGQDVQRKDDYLENLRRIATENEADQRNIIISKLNVLAFNDYFQIIRKHWDIMKKYFSLYSSLDELKQDMYSLNNCRNTSAHLNLEILNESGRHDLRKICEFILENFKCAGGQRTAEAFGTAAEASAEKPSQPAGGTGAWHESMIGQTVTLTQTEATTTGVLRGVIAGTSHGASLSKKYLLGRGTPARMLAGKDQRIRLTRWDENAQKFNAELV</sequence>